<accession>A0ABX6EV71</accession>
<dbReference type="Pfam" id="PF10521">
    <property type="entry name" value="Tti2"/>
    <property type="match status" value="1"/>
</dbReference>
<dbReference type="InterPro" id="IPR016024">
    <property type="entry name" value="ARM-type_fold"/>
</dbReference>
<protein>
    <submittedName>
        <fullName evidence="2">TEL2-interacting protein 2</fullName>
    </submittedName>
</protein>
<sequence>MNKTILAFSQALENDKLKVPEDELLQEVIDQYRNYTNLNKEEWFVDGLVGLCYFALQKREIINVVDAYLQQNGDELIPILISKLKPMLVKADGVSSGNLTASGRRKIESSSTKYGLQPRLGFEETFGESKWEEWRLNGGIRGIGLFYMIVRNLKKRDISTNLPWISPGILNIIDDTTVGADNVRLYGILLLQELLRSILKSDENNKYTFSFKDTGLHQIYEPILTGLLYHLPPSSTAEETLRIWEVTYPTLQLLLEVEAFGNTDEYRTKLGQMFSETILQLTIPRIGLEHVALAQWILSYCERIISILEQDSTIYLQRILYVLGEYYFRNPFITLNMEVLEQSLHIVETLCHQALPESIRNQQYDILACILLTYEKCSTEGALTPNISSKCKKLLKLLESLGCDFQNDIAHLRKRKSLIDLFQQ</sequence>
<dbReference type="InterPro" id="IPR018870">
    <property type="entry name" value="Tti2"/>
</dbReference>
<evidence type="ECO:0000313" key="3">
    <source>
        <dbReference type="Proteomes" id="UP000422736"/>
    </source>
</evidence>
<evidence type="ECO:0000256" key="1">
    <source>
        <dbReference type="ARBA" id="ARBA00034736"/>
    </source>
</evidence>
<dbReference type="EMBL" id="CP015057">
    <property type="protein sequence ID" value="QGN16249.1"/>
    <property type="molecule type" value="Genomic_DNA"/>
</dbReference>
<keyword evidence="3" id="KW-1185">Reference proteome</keyword>
<dbReference type="SUPFAM" id="SSF48371">
    <property type="entry name" value="ARM repeat"/>
    <property type="match status" value="1"/>
</dbReference>
<proteinExistence type="inferred from homology"/>
<dbReference type="Proteomes" id="UP000422736">
    <property type="component" value="Chromosome 4"/>
</dbReference>
<name>A0ABX6EV71_KLUMA</name>
<evidence type="ECO:0000313" key="2">
    <source>
        <dbReference type="EMBL" id="QGN16249.1"/>
    </source>
</evidence>
<reference evidence="2 3" key="1">
    <citation type="submission" date="2016-03" db="EMBL/GenBank/DDBJ databases">
        <title>How can Kluyveromyces marxianus grow so fast - potential evolutionary course in Saccharomyces Complex revealed by comparative genomics.</title>
        <authorList>
            <person name="Mo W."/>
            <person name="Lu W."/>
            <person name="Yang X."/>
            <person name="Qi J."/>
            <person name="Lv H."/>
        </authorList>
    </citation>
    <scope>NUCLEOTIDE SEQUENCE [LARGE SCALE GENOMIC DNA]</scope>
    <source>
        <strain evidence="2 3">FIM1</strain>
    </source>
</reference>
<organism evidence="2 3">
    <name type="scientific">Kluyveromyces marxianus</name>
    <name type="common">Yeast</name>
    <name type="synonym">Candida kefyr</name>
    <dbReference type="NCBI Taxonomy" id="4911"/>
    <lineage>
        <taxon>Eukaryota</taxon>
        <taxon>Fungi</taxon>
        <taxon>Dikarya</taxon>
        <taxon>Ascomycota</taxon>
        <taxon>Saccharomycotina</taxon>
        <taxon>Saccharomycetes</taxon>
        <taxon>Saccharomycetales</taxon>
        <taxon>Saccharomycetaceae</taxon>
        <taxon>Kluyveromyces</taxon>
    </lineage>
</organism>
<comment type="similarity">
    <text evidence="1">Belongs to the TTI2 family.</text>
</comment>
<gene>
    <name evidence="2" type="primary">TTI2</name>
    <name evidence="2" type="ORF">FIM1_2954</name>
</gene>